<feature type="transmembrane region" description="Helical" evidence="10">
    <location>
        <begin position="749"/>
        <end position="776"/>
    </location>
</feature>
<evidence type="ECO:0000256" key="10">
    <source>
        <dbReference type="RuleBase" id="RU362081"/>
    </source>
</evidence>
<dbReference type="Pfam" id="PF00702">
    <property type="entry name" value="Hydrolase"/>
    <property type="match status" value="1"/>
</dbReference>
<protein>
    <recommendedName>
        <fullName evidence="11">HMA domain-containing protein</fullName>
    </recommendedName>
</protein>
<dbReference type="GO" id="GO:0016887">
    <property type="term" value="F:ATP hydrolysis activity"/>
    <property type="evidence" value="ECO:0007669"/>
    <property type="project" value="InterPro"/>
</dbReference>
<dbReference type="InterPro" id="IPR018303">
    <property type="entry name" value="ATPase_P-typ_P_site"/>
</dbReference>
<feature type="transmembrane region" description="Helical" evidence="10">
    <location>
        <begin position="707"/>
        <end position="729"/>
    </location>
</feature>
<dbReference type="InterPro" id="IPR008250">
    <property type="entry name" value="ATPase_P-typ_transduc_dom_A_sf"/>
</dbReference>
<dbReference type="Gene3D" id="3.40.50.1000">
    <property type="entry name" value="HAD superfamily/HAD-like"/>
    <property type="match status" value="1"/>
</dbReference>
<feature type="transmembrane region" description="Helical" evidence="10">
    <location>
        <begin position="1116"/>
        <end position="1134"/>
    </location>
</feature>
<dbReference type="InterPro" id="IPR036412">
    <property type="entry name" value="HAD-like_sf"/>
</dbReference>
<dbReference type="InterPro" id="IPR006121">
    <property type="entry name" value="HMA_dom"/>
</dbReference>
<proteinExistence type="inferred from homology"/>
<dbReference type="InterPro" id="IPR059000">
    <property type="entry name" value="ATPase_P-type_domA"/>
</dbReference>
<dbReference type="PROSITE" id="PS50846">
    <property type="entry name" value="HMA_2"/>
    <property type="match status" value="1"/>
</dbReference>
<dbReference type="InterPro" id="IPR036163">
    <property type="entry name" value="HMA_dom_sf"/>
</dbReference>
<dbReference type="SUPFAM" id="SSF55008">
    <property type="entry name" value="HMA, heavy metal-associated domain"/>
    <property type="match status" value="2"/>
</dbReference>
<evidence type="ECO:0000256" key="6">
    <source>
        <dbReference type="ARBA" id="ARBA00022840"/>
    </source>
</evidence>
<evidence type="ECO:0000259" key="11">
    <source>
        <dbReference type="PROSITE" id="PS50846"/>
    </source>
</evidence>
<feature type="transmembrane region" description="Helical" evidence="10">
    <location>
        <begin position="471"/>
        <end position="493"/>
    </location>
</feature>
<dbReference type="NCBIfam" id="TIGR01525">
    <property type="entry name" value="ATPase-IB_hvy"/>
    <property type="match status" value="1"/>
</dbReference>
<comment type="subcellular location">
    <subcellularLocation>
        <location evidence="1">Membrane</location>
        <topology evidence="1">Multi-pass membrane protein</topology>
    </subcellularLocation>
</comment>
<feature type="transmembrane region" description="Helical" evidence="10">
    <location>
        <begin position="1083"/>
        <end position="1104"/>
    </location>
</feature>
<keyword evidence="13" id="KW-1185">Reference proteome</keyword>
<dbReference type="Pfam" id="PF00122">
    <property type="entry name" value="E1-E2_ATPase"/>
    <property type="match status" value="1"/>
</dbReference>
<dbReference type="Pfam" id="PF00403">
    <property type="entry name" value="HMA"/>
    <property type="match status" value="1"/>
</dbReference>
<keyword evidence="6 10" id="KW-0067">ATP-binding</keyword>
<dbReference type="PROSITE" id="PS00154">
    <property type="entry name" value="ATPASE_E1_E2"/>
    <property type="match status" value="1"/>
</dbReference>
<keyword evidence="3 10" id="KW-0812">Transmembrane</keyword>
<gene>
    <name evidence="12" type="ORF">OGAPHI_004942</name>
</gene>
<keyword evidence="7" id="KW-1278">Translocase</keyword>
<dbReference type="Gene3D" id="3.40.1110.10">
    <property type="entry name" value="Calcium-transporting ATPase, cytoplasmic domain N"/>
    <property type="match status" value="1"/>
</dbReference>
<evidence type="ECO:0000256" key="4">
    <source>
        <dbReference type="ARBA" id="ARBA00022723"/>
    </source>
</evidence>
<evidence type="ECO:0000256" key="7">
    <source>
        <dbReference type="ARBA" id="ARBA00022967"/>
    </source>
</evidence>
<accession>A0A9P8T2D5</accession>
<dbReference type="GO" id="GO:0016020">
    <property type="term" value="C:membrane"/>
    <property type="evidence" value="ECO:0007669"/>
    <property type="project" value="UniProtKB-SubCell"/>
</dbReference>
<evidence type="ECO:0000313" key="13">
    <source>
        <dbReference type="Proteomes" id="UP000769157"/>
    </source>
</evidence>
<evidence type="ECO:0000313" key="12">
    <source>
        <dbReference type="EMBL" id="KAH3663541.1"/>
    </source>
</evidence>
<dbReference type="SFLD" id="SFLDS00003">
    <property type="entry name" value="Haloacid_Dehalogenase"/>
    <property type="match status" value="1"/>
</dbReference>
<dbReference type="PRINTS" id="PR00119">
    <property type="entry name" value="CATATPASE"/>
</dbReference>
<keyword evidence="4 10" id="KW-0479">Metal-binding</keyword>
<reference evidence="12" key="2">
    <citation type="submission" date="2021-01" db="EMBL/GenBank/DDBJ databases">
        <authorList>
            <person name="Schikora-Tamarit M.A."/>
        </authorList>
    </citation>
    <scope>NUCLEOTIDE SEQUENCE</scope>
    <source>
        <strain evidence="12">CBS6075</strain>
    </source>
</reference>
<evidence type="ECO:0000256" key="2">
    <source>
        <dbReference type="ARBA" id="ARBA00006024"/>
    </source>
</evidence>
<dbReference type="NCBIfam" id="TIGR01494">
    <property type="entry name" value="ATPase_P-type"/>
    <property type="match status" value="1"/>
</dbReference>
<sequence length="1146" mass="125702">MEQFTVQLANVHCDECSVSIHRALKEVFDVTEYNNTVCHDQVSGQGKPSVVVFLGNGELTIVGKGEDLVGSEKQVIKVLEKAGFDVISWDISNELTKQVASNPFSFVLGKAKKTIKSNKRHKSHLEHCKHCREETQGSESDESTAVDVEVKAEPSKEYRALIGIQGMVCASCSSSVGSAIKECLEGLGAPLTENGNSVYSVSVMEGVCTVLLPERQYVNHVIKAIRDSGFECSLLEMLPIERSKKFEVVTLIGGMTCSACSQTITEAVNETCKFVLESNINIVNKQGLFIVESAEEKNLEQLRQCVEDIGYDIEILNIKEVSHAATKSKSRTVNLKVTGMYCEHCPESINAKLNEYGDYIVVNDPISLKHPFVKFTYVPNPPELTIRKIIDEINQLNDKFQLEIIKVTSVEEHLRQLARLELRRIVEKLVLSTVIAIPTFVFGIVGMSLLPKHNAFRMWLMDPIWRGNASRVVWILFFLATPVYFFGASMFHLKAIKEVRALWRSSVPWGRRLLRFGSMNLLMSLGTTVAYVASIAMLGLSAQSPRGSSGFTTTYFDSVVFLTFFLSIGKLLESWSKSKTANAVNQLSGFKATKATLIESSEEKEVGVEYLELGDTILLRPGDSPLSDCIIFDGEAEFDESMLTGESQPIPHVKGDQIFAGTVNQGPGSIKARISALQGNSLLDQIVDIVRNGQLNKSPIEKLADKLTSYFVPVVCLISLIVWIIWLALGYTVLPQRYLDIDVGGWTVWSLQFSIAVFVVACPCGLGLAAPTALFVGSGLAAKIGILVRGGGASFQQASKVEVVCFDKTGTLTAGEIQITDHHSSGDFKLAVQLARDLELGSKHPIAAAVRRFAVETAEDKQFELSTTLVPKVEEESGRGMMGEYGDASVILGNEKMMAEHGVDINQDEQLLLDQWKQQGKSVICVALDKKLLLLLAARDDVRPESREVIQDLQSQGIAVYMISGDNQTTAESIAAELGIEPDHVIANVLPQGKADQVKRIQSTFHSVPNTTTRPAIVAMVGDGINDAPALATADIGVAMGSGSDLALSSCDFVLLSKTKPLNQLKTLLRLSRKVINRVKFNFCWALVYNVIGIPIAAGVIYPYHNSRLSPTWSSLAMACSSVSVLFSSLALRWESRFWSWWGSKQ</sequence>
<evidence type="ECO:0000256" key="9">
    <source>
        <dbReference type="ARBA" id="ARBA00023136"/>
    </source>
</evidence>
<dbReference type="Gene3D" id="3.30.70.100">
    <property type="match status" value="3"/>
</dbReference>
<feature type="domain" description="HMA" evidence="11">
    <location>
        <begin position="2"/>
        <end position="87"/>
    </location>
</feature>
<dbReference type="EMBL" id="JAEUBE010000366">
    <property type="protein sequence ID" value="KAH3663541.1"/>
    <property type="molecule type" value="Genomic_DNA"/>
</dbReference>
<dbReference type="GO" id="GO:0005507">
    <property type="term" value="F:copper ion binding"/>
    <property type="evidence" value="ECO:0007669"/>
    <property type="project" value="TreeGrafter"/>
</dbReference>
<feature type="transmembrane region" description="Helical" evidence="10">
    <location>
        <begin position="554"/>
        <end position="572"/>
    </location>
</feature>
<dbReference type="InterPro" id="IPR023299">
    <property type="entry name" value="ATPase_P-typ_cyto_dom_N"/>
</dbReference>
<reference evidence="12" key="1">
    <citation type="journal article" date="2021" name="Open Biol.">
        <title>Shared evolutionary footprints suggest mitochondrial oxidative damage underlies multiple complex I losses in fungi.</title>
        <authorList>
            <person name="Schikora-Tamarit M.A."/>
            <person name="Marcet-Houben M."/>
            <person name="Nosek J."/>
            <person name="Gabaldon T."/>
        </authorList>
    </citation>
    <scope>NUCLEOTIDE SEQUENCE</scope>
    <source>
        <strain evidence="12">CBS6075</strain>
    </source>
</reference>
<dbReference type="GeneID" id="70236906"/>
<evidence type="ECO:0000256" key="5">
    <source>
        <dbReference type="ARBA" id="ARBA00022741"/>
    </source>
</evidence>
<evidence type="ECO:0000256" key="1">
    <source>
        <dbReference type="ARBA" id="ARBA00004141"/>
    </source>
</evidence>
<dbReference type="SUPFAM" id="SSF81660">
    <property type="entry name" value="Metal cation-transporting ATPase, ATP-binding domain N"/>
    <property type="match status" value="1"/>
</dbReference>
<dbReference type="SUPFAM" id="SSF81665">
    <property type="entry name" value="Calcium ATPase, transmembrane domain M"/>
    <property type="match status" value="1"/>
</dbReference>
<dbReference type="InterPro" id="IPR027256">
    <property type="entry name" value="P-typ_ATPase_IB"/>
</dbReference>
<dbReference type="CDD" id="cd02094">
    <property type="entry name" value="P-type_ATPase_Cu-like"/>
    <property type="match status" value="1"/>
</dbReference>
<dbReference type="InterPro" id="IPR044492">
    <property type="entry name" value="P_typ_ATPase_HD_dom"/>
</dbReference>
<feature type="transmembrane region" description="Helical" evidence="10">
    <location>
        <begin position="429"/>
        <end position="451"/>
    </location>
</feature>
<dbReference type="Gene3D" id="2.70.150.10">
    <property type="entry name" value="Calcium-transporting ATPase, cytoplasmic transduction domain A"/>
    <property type="match status" value="1"/>
</dbReference>
<keyword evidence="5 10" id="KW-0547">Nucleotide-binding</keyword>
<dbReference type="CDD" id="cd00371">
    <property type="entry name" value="HMA"/>
    <property type="match status" value="3"/>
</dbReference>
<dbReference type="SUPFAM" id="SSF56784">
    <property type="entry name" value="HAD-like"/>
    <property type="match status" value="1"/>
</dbReference>
<dbReference type="Proteomes" id="UP000769157">
    <property type="component" value="Unassembled WGS sequence"/>
</dbReference>
<dbReference type="PANTHER" id="PTHR43520">
    <property type="entry name" value="ATP7, ISOFORM B"/>
    <property type="match status" value="1"/>
</dbReference>
<dbReference type="AlphaFoldDB" id="A0A9P8T2D5"/>
<dbReference type="SFLD" id="SFLDF00027">
    <property type="entry name" value="p-type_atpase"/>
    <property type="match status" value="1"/>
</dbReference>
<keyword evidence="8 10" id="KW-1133">Transmembrane helix</keyword>
<dbReference type="OrthoDB" id="432719at2759"/>
<organism evidence="12 13">
    <name type="scientific">Ogataea philodendri</name>
    <dbReference type="NCBI Taxonomy" id="1378263"/>
    <lineage>
        <taxon>Eukaryota</taxon>
        <taxon>Fungi</taxon>
        <taxon>Dikarya</taxon>
        <taxon>Ascomycota</taxon>
        <taxon>Saccharomycotina</taxon>
        <taxon>Pichiomycetes</taxon>
        <taxon>Pichiales</taxon>
        <taxon>Pichiaceae</taxon>
        <taxon>Ogataea</taxon>
    </lineage>
</organism>
<name>A0A9P8T2D5_9ASCO</name>
<keyword evidence="9 10" id="KW-0472">Membrane</keyword>
<comment type="similarity">
    <text evidence="2 10">Belongs to the cation transport ATPase (P-type) (TC 3.A.3) family. Type IB subfamily.</text>
</comment>
<dbReference type="InterPro" id="IPR001757">
    <property type="entry name" value="P_typ_ATPase"/>
</dbReference>
<dbReference type="InterPro" id="IPR023214">
    <property type="entry name" value="HAD_sf"/>
</dbReference>
<dbReference type="PANTHER" id="PTHR43520:SF32">
    <property type="entry name" value="COPPER RESISTANCE P-TYPE ATPASE (EUROFUNG)"/>
    <property type="match status" value="1"/>
</dbReference>
<evidence type="ECO:0000256" key="8">
    <source>
        <dbReference type="ARBA" id="ARBA00022989"/>
    </source>
</evidence>
<dbReference type="RefSeq" id="XP_046059877.1">
    <property type="nucleotide sequence ID" value="XM_046206074.1"/>
</dbReference>
<dbReference type="GO" id="GO:0005524">
    <property type="term" value="F:ATP binding"/>
    <property type="evidence" value="ECO:0007669"/>
    <property type="project" value="UniProtKB-UniRule"/>
</dbReference>
<feature type="transmembrane region" description="Helical" evidence="10">
    <location>
        <begin position="521"/>
        <end position="542"/>
    </location>
</feature>
<evidence type="ECO:0000256" key="3">
    <source>
        <dbReference type="ARBA" id="ARBA00022692"/>
    </source>
</evidence>
<dbReference type="InterPro" id="IPR023298">
    <property type="entry name" value="ATPase_P-typ_TM_dom_sf"/>
</dbReference>
<dbReference type="GO" id="GO:0043682">
    <property type="term" value="F:P-type divalent copper transporter activity"/>
    <property type="evidence" value="ECO:0007669"/>
    <property type="project" value="TreeGrafter"/>
</dbReference>
<dbReference type="SUPFAM" id="SSF81653">
    <property type="entry name" value="Calcium ATPase, transduction domain A"/>
    <property type="match status" value="1"/>
</dbReference>
<dbReference type="SFLD" id="SFLDG00002">
    <property type="entry name" value="C1.7:_P-type_atpase_like"/>
    <property type="match status" value="1"/>
</dbReference>
<dbReference type="GO" id="GO:0055070">
    <property type="term" value="P:copper ion homeostasis"/>
    <property type="evidence" value="ECO:0007669"/>
    <property type="project" value="TreeGrafter"/>
</dbReference>
<comment type="caution">
    <text evidence="12">The sequence shown here is derived from an EMBL/GenBank/DDBJ whole genome shotgun (WGS) entry which is preliminary data.</text>
</comment>